<dbReference type="AlphaFoldDB" id="A0A176Q9C4"/>
<sequence>MQSSSLIFVVVVAIWAAYLVQYWVRRRDHLATVRSVDRFSAAMRVLDSHRLSQTEEPARSYAVSPARAARPEVVVKRTVTVPEAPVHEVELEDEGSGRLAVVSAVVDAPRQVRGLAFLGHLVLLPIAFLFSAFGSLPWLVTGLLLVGLLGSFGWLRQDVKAAEARRREEHLARRRSREAAAPVRRPAPRRAPVHAETTTEVVVDEPERAVAEAAVPQTVATDAPFDVSAPVETAPAEPAEVEAPAAVVDDREGTWEPVPVPRPTYTMKARAGARPVVEDAPAQDTPQVLDAIDDDVVAPQRAVGS</sequence>
<feature type="region of interest" description="Disordered" evidence="1">
    <location>
        <begin position="169"/>
        <end position="201"/>
    </location>
</feature>
<feature type="transmembrane region" description="Helical" evidence="2">
    <location>
        <begin position="112"/>
        <end position="130"/>
    </location>
</feature>
<dbReference type="Proteomes" id="UP000076976">
    <property type="component" value="Unassembled WGS sequence"/>
</dbReference>
<name>A0A176Q9C4_9MICO</name>
<evidence type="ECO:0000256" key="1">
    <source>
        <dbReference type="SAM" id="MobiDB-lite"/>
    </source>
</evidence>
<keyword evidence="2" id="KW-0812">Transmembrane</keyword>
<comment type="caution">
    <text evidence="3">The sequence shown here is derived from an EMBL/GenBank/DDBJ whole genome shotgun (WGS) entry which is preliminary data.</text>
</comment>
<evidence type="ECO:0000313" key="3">
    <source>
        <dbReference type="EMBL" id="OAB86280.1"/>
    </source>
</evidence>
<feature type="compositionally biased region" description="Low complexity" evidence="1">
    <location>
        <begin position="234"/>
        <end position="247"/>
    </location>
</feature>
<accession>A0A176Q9C4</accession>
<protein>
    <submittedName>
        <fullName evidence="3">Uncharacterized protein</fullName>
    </submittedName>
</protein>
<proteinExistence type="predicted"/>
<feature type="transmembrane region" description="Helical" evidence="2">
    <location>
        <begin position="136"/>
        <end position="155"/>
    </location>
</feature>
<evidence type="ECO:0000256" key="2">
    <source>
        <dbReference type="SAM" id="Phobius"/>
    </source>
</evidence>
<dbReference type="EMBL" id="LQZG01000004">
    <property type="protein sequence ID" value="OAB86280.1"/>
    <property type="molecule type" value="Genomic_DNA"/>
</dbReference>
<feature type="region of interest" description="Disordered" evidence="1">
    <location>
        <begin position="234"/>
        <end position="305"/>
    </location>
</feature>
<keyword evidence="2" id="KW-0472">Membrane</keyword>
<keyword evidence="4" id="KW-1185">Reference proteome</keyword>
<gene>
    <name evidence="3" type="ORF">AWH69_13070</name>
</gene>
<evidence type="ECO:0000313" key="4">
    <source>
        <dbReference type="Proteomes" id="UP000076976"/>
    </source>
</evidence>
<organism evidence="3 4">
    <name type="scientific">Janibacter melonis</name>
    <dbReference type="NCBI Taxonomy" id="262209"/>
    <lineage>
        <taxon>Bacteria</taxon>
        <taxon>Bacillati</taxon>
        <taxon>Actinomycetota</taxon>
        <taxon>Actinomycetes</taxon>
        <taxon>Micrococcales</taxon>
        <taxon>Intrasporangiaceae</taxon>
        <taxon>Janibacter</taxon>
    </lineage>
</organism>
<keyword evidence="2" id="KW-1133">Transmembrane helix</keyword>
<dbReference type="STRING" id="262209.AWH69_13070"/>
<reference evidence="3 4" key="1">
    <citation type="submission" date="2016-01" db="EMBL/GenBank/DDBJ databases">
        <title>Janibacter melonis strain CD11_4 genome sequencing and assembly.</title>
        <authorList>
            <person name="Nair G.R."/>
            <person name="Kaur G."/>
            <person name="Chander A.M."/>
            <person name="Mayilraj S."/>
        </authorList>
    </citation>
    <scope>NUCLEOTIDE SEQUENCE [LARGE SCALE GENOMIC DNA]</scope>
    <source>
        <strain evidence="3 4">CD11-4</strain>
    </source>
</reference>
<feature type="transmembrane region" description="Helical" evidence="2">
    <location>
        <begin position="6"/>
        <end position="24"/>
    </location>
</feature>
<dbReference type="RefSeq" id="WP_068276744.1">
    <property type="nucleotide sequence ID" value="NZ_LQZG01000004.1"/>
</dbReference>